<keyword evidence="2 7" id="KW-0812">Transmembrane</keyword>
<dbReference type="InterPro" id="IPR007782">
    <property type="entry name" value="VKG_COase"/>
</dbReference>
<evidence type="ECO:0000256" key="4">
    <source>
        <dbReference type="ARBA" id="ARBA00023136"/>
    </source>
</evidence>
<keyword evidence="5" id="KW-1015">Disulfide bond</keyword>
<dbReference type="GO" id="GO:0008488">
    <property type="term" value="F:gamma-glutamyl carboxylase activity"/>
    <property type="evidence" value="ECO:0007669"/>
    <property type="project" value="InterPro"/>
</dbReference>
<dbReference type="SMART" id="SM00752">
    <property type="entry name" value="HTTM"/>
    <property type="match status" value="1"/>
</dbReference>
<dbReference type="EMBL" id="LGRX02033680">
    <property type="protein sequence ID" value="KAK3240310.1"/>
    <property type="molecule type" value="Genomic_DNA"/>
</dbReference>
<evidence type="ECO:0000313" key="9">
    <source>
        <dbReference type="EMBL" id="KAK3240310.1"/>
    </source>
</evidence>
<proteinExistence type="predicted"/>
<dbReference type="AlphaFoldDB" id="A0AAE0EVE1"/>
<evidence type="ECO:0000256" key="7">
    <source>
        <dbReference type="SAM" id="Phobius"/>
    </source>
</evidence>
<dbReference type="PANTHER" id="PTHR12639:SF7">
    <property type="entry name" value="HTTM DOMAIN-CONTAINING PROTEIN"/>
    <property type="match status" value="1"/>
</dbReference>
<organism evidence="9 10">
    <name type="scientific">Cymbomonas tetramitiformis</name>
    <dbReference type="NCBI Taxonomy" id="36881"/>
    <lineage>
        <taxon>Eukaryota</taxon>
        <taxon>Viridiplantae</taxon>
        <taxon>Chlorophyta</taxon>
        <taxon>Pyramimonadophyceae</taxon>
        <taxon>Pyramimonadales</taxon>
        <taxon>Pyramimonadaceae</taxon>
        <taxon>Cymbomonas</taxon>
    </lineage>
</organism>
<keyword evidence="10" id="KW-1185">Reference proteome</keyword>
<comment type="caution">
    <text evidence="9">The sequence shown here is derived from an EMBL/GenBank/DDBJ whole genome shotgun (WGS) entry which is preliminary data.</text>
</comment>
<evidence type="ECO:0000256" key="5">
    <source>
        <dbReference type="ARBA" id="ARBA00023157"/>
    </source>
</evidence>
<keyword evidence="6" id="KW-0456">Lyase</keyword>
<feature type="transmembrane region" description="Helical" evidence="7">
    <location>
        <begin position="356"/>
        <end position="374"/>
    </location>
</feature>
<evidence type="ECO:0000256" key="2">
    <source>
        <dbReference type="ARBA" id="ARBA00022692"/>
    </source>
</evidence>
<gene>
    <name evidence="9" type="ORF">CYMTET_49841</name>
</gene>
<evidence type="ECO:0000256" key="1">
    <source>
        <dbReference type="ARBA" id="ARBA00004127"/>
    </source>
</evidence>
<feature type="transmembrane region" description="Helical" evidence="7">
    <location>
        <begin position="230"/>
        <end position="252"/>
    </location>
</feature>
<feature type="domain" description="HTTM-like" evidence="8">
    <location>
        <begin position="39"/>
        <end position="296"/>
    </location>
</feature>
<name>A0AAE0EVE1_9CHLO</name>
<evidence type="ECO:0000259" key="8">
    <source>
        <dbReference type="SMART" id="SM00752"/>
    </source>
</evidence>
<sequence length="568" mass="64417">MLSRSKAVRAVKPAQVAAIQVVDRGKSVGWKDQLAEQLFRPVHASSLCVFRILYGLCLFMQTSKFSDVFINFSETSILFPYSGLGLFPPVSPHIGNCMLMALGISSITLTLGFFTRTSTIISYVLFAYIFHQCESNHNNHYILMCHVTFTSCFVDWGATLSLDSYLWKRKGKSQGQPTVPYYHVLLMQLLFSIPYFFGFVAKCNYDWLFRAQAPKTWFARRSGFPYNLWWYPWFIVWGGTAYDFAIVFLLYYKPTRYTLAFPGAIFFNCMNKLMFNIGVFPLAMMASLVLFVEPDFPAYMVAVARGKVSESRELMAWCTEVENRQAPDEEDGLAKEGKEGKGSCPRGARALTVRQTLVLVGLGIFVAFHILFPLRHFVLYPDNPSWTEEGHFGSWHMMLRTKVGRVTLELVQEDGKRLMIDPSDDSLINRRQHRKLEKLPHMMIMYAGNLANIFEAAGHKLSAIHAHSCFELNGRPPQQLFIESANLLDYVGTYERIGETAVGKWLQPLASLSEGVPQHALCSEARGTKGDIAVFDKIQKKAGFTLQDDNSLMRVLPDGTARYAYMTT</sequence>
<dbReference type="InterPro" id="IPR053934">
    <property type="entry name" value="HTTM_dom"/>
</dbReference>
<feature type="transmembrane region" description="Helical" evidence="7">
    <location>
        <begin position="99"/>
        <end position="129"/>
    </location>
</feature>
<dbReference type="InterPro" id="IPR053935">
    <property type="entry name" value="VKGC_lumenal_dom"/>
</dbReference>
<evidence type="ECO:0000256" key="6">
    <source>
        <dbReference type="ARBA" id="ARBA00023239"/>
    </source>
</evidence>
<dbReference type="GO" id="GO:0019842">
    <property type="term" value="F:vitamin binding"/>
    <property type="evidence" value="ECO:0007669"/>
    <property type="project" value="TreeGrafter"/>
</dbReference>
<accession>A0AAE0EVE1</accession>
<evidence type="ECO:0000256" key="3">
    <source>
        <dbReference type="ARBA" id="ARBA00022989"/>
    </source>
</evidence>
<dbReference type="GO" id="GO:0012505">
    <property type="term" value="C:endomembrane system"/>
    <property type="evidence" value="ECO:0007669"/>
    <property type="project" value="UniProtKB-SubCell"/>
</dbReference>
<reference evidence="9 10" key="1">
    <citation type="journal article" date="2015" name="Genome Biol. Evol.">
        <title>Comparative Genomics of a Bacterivorous Green Alga Reveals Evolutionary Causalities and Consequences of Phago-Mixotrophic Mode of Nutrition.</title>
        <authorList>
            <person name="Burns J.A."/>
            <person name="Paasch A."/>
            <person name="Narechania A."/>
            <person name="Kim E."/>
        </authorList>
    </citation>
    <scope>NUCLEOTIDE SEQUENCE [LARGE SCALE GENOMIC DNA]</scope>
    <source>
        <strain evidence="9 10">PLY_AMNH</strain>
    </source>
</reference>
<dbReference type="InterPro" id="IPR011020">
    <property type="entry name" value="HTTM-like"/>
</dbReference>
<dbReference type="PANTHER" id="PTHR12639">
    <property type="entry name" value="VITAMIN K-DEPENDENT GAMMA-CARBOXYLASE"/>
    <property type="match status" value="1"/>
</dbReference>
<evidence type="ECO:0000313" key="10">
    <source>
        <dbReference type="Proteomes" id="UP001190700"/>
    </source>
</evidence>
<feature type="transmembrane region" description="Helical" evidence="7">
    <location>
        <begin position="273"/>
        <end position="292"/>
    </location>
</feature>
<dbReference type="Pfam" id="PF05090">
    <property type="entry name" value="HTTM"/>
    <property type="match status" value="1"/>
</dbReference>
<feature type="transmembrane region" description="Helical" evidence="7">
    <location>
        <begin position="179"/>
        <end position="201"/>
    </location>
</feature>
<keyword evidence="3 7" id="KW-1133">Transmembrane helix</keyword>
<dbReference type="Proteomes" id="UP001190700">
    <property type="component" value="Unassembled WGS sequence"/>
</dbReference>
<protein>
    <recommendedName>
        <fullName evidence="8">HTTM-like domain-containing protein</fullName>
    </recommendedName>
</protein>
<comment type="subcellular location">
    <subcellularLocation>
        <location evidence="1">Endomembrane system</location>
        <topology evidence="1">Multi-pass membrane protein</topology>
    </subcellularLocation>
</comment>
<feature type="transmembrane region" description="Helical" evidence="7">
    <location>
        <begin position="68"/>
        <end position="87"/>
    </location>
</feature>
<keyword evidence="4 7" id="KW-0472">Membrane</keyword>
<dbReference type="Pfam" id="PF22777">
    <property type="entry name" value="VKGC_lumenal_dom"/>
    <property type="match status" value="1"/>
</dbReference>